<comment type="caution">
    <text evidence="2">The sequence shown here is derived from an EMBL/GenBank/DDBJ whole genome shotgun (WGS) entry which is preliminary data.</text>
</comment>
<name>A0A8H4QGU2_9AGAR</name>
<dbReference type="AlphaFoldDB" id="A0A8H4QGU2"/>
<feature type="region of interest" description="Disordered" evidence="1">
    <location>
        <begin position="1"/>
        <end position="42"/>
    </location>
</feature>
<sequence>MQAPSSPVPSSPSLSFPPLHRSSTSKLPRFLHDEAARNRSKSVMDPVLGAGVPAIHSEEDRRIHVEWLEEFDYARVVPSQHQEAPTEIDFQSR</sequence>
<evidence type="ECO:0000313" key="3">
    <source>
        <dbReference type="Proteomes" id="UP000521872"/>
    </source>
</evidence>
<feature type="compositionally biased region" description="Low complexity" evidence="1">
    <location>
        <begin position="11"/>
        <end position="22"/>
    </location>
</feature>
<dbReference type="EMBL" id="JAACJL010000059">
    <property type="protein sequence ID" value="KAF4610132.1"/>
    <property type="molecule type" value="Genomic_DNA"/>
</dbReference>
<gene>
    <name evidence="2" type="ORF">D9613_010216</name>
</gene>
<dbReference type="Proteomes" id="UP000521872">
    <property type="component" value="Unassembled WGS sequence"/>
</dbReference>
<evidence type="ECO:0000256" key="1">
    <source>
        <dbReference type="SAM" id="MobiDB-lite"/>
    </source>
</evidence>
<evidence type="ECO:0000313" key="2">
    <source>
        <dbReference type="EMBL" id="KAF4610132.1"/>
    </source>
</evidence>
<accession>A0A8H4QGU2</accession>
<protein>
    <submittedName>
        <fullName evidence="2">Uncharacterized protein</fullName>
    </submittedName>
</protein>
<organism evidence="2 3">
    <name type="scientific">Agrocybe pediades</name>
    <dbReference type="NCBI Taxonomy" id="84607"/>
    <lineage>
        <taxon>Eukaryota</taxon>
        <taxon>Fungi</taxon>
        <taxon>Dikarya</taxon>
        <taxon>Basidiomycota</taxon>
        <taxon>Agaricomycotina</taxon>
        <taxon>Agaricomycetes</taxon>
        <taxon>Agaricomycetidae</taxon>
        <taxon>Agaricales</taxon>
        <taxon>Agaricineae</taxon>
        <taxon>Strophariaceae</taxon>
        <taxon>Agrocybe</taxon>
    </lineage>
</organism>
<reference evidence="2 3" key="1">
    <citation type="submission" date="2019-12" db="EMBL/GenBank/DDBJ databases">
        <authorList>
            <person name="Floudas D."/>
            <person name="Bentzer J."/>
            <person name="Ahren D."/>
            <person name="Johansson T."/>
            <person name="Persson P."/>
            <person name="Tunlid A."/>
        </authorList>
    </citation>
    <scope>NUCLEOTIDE SEQUENCE [LARGE SCALE GENOMIC DNA]</scope>
    <source>
        <strain evidence="2 3">CBS 102.39</strain>
    </source>
</reference>
<keyword evidence="3" id="KW-1185">Reference proteome</keyword>
<feature type="compositionally biased region" description="Pro residues" evidence="1">
    <location>
        <begin position="1"/>
        <end position="10"/>
    </location>
</feature>
<proteinExistence type="predicted"/>